<feature type="repeat" description="WD" evidence="5">
    <location>
        <begin position="124"/>
        <end position="165"/>
    </location>
</feature>
<reference evidence="7" key="1">
    <citation type="submission" date="2023-07" db="EMBL/GenBank/DDBJ databases">
        <authorList>
            <consortium name="CYATHOMIX"/>
        </authorList>
    </citation>
    <scope>NUCLEOTIDE SEQUENCE</scope>
    <source>
        <strain evidence="7">N/A</strain>
    </source>
</reference>
<name>A0AA36M5T5_CYLNA</name>
<dbReference type="InterPro" id="IPR001680">
    <property type="entry name" value="WD40_rpt"/>
</dbReference>
<dbReference type="InterPro" id="IPR015943">
    <property type="entry name" value="WD40/YVTN_repeat-like_dom_sf"/>
</dbReference>
<dbReference type="PANTHER" id="PTHR19924">
    <property type="entry name" value="UTP15 U3 SMALL NUCLEOLAR RNA-ASSOCIATED PROTEIN 15 FAMILY MEMBER"/>
    <property type="match status" value="1"/>
</dbReference>
<dbReference type="PROSITE" id="PS50294">
    <property type="entry name" value="WD_REPEATS_REGION"/>
    <property type="match status" value="1"/>
</dbReference>
<evidence type="ECO:0000256" key="5">
    <source>
        <dbReference type="PROSITE-ProRule" id="PRU00221"/>
    </source>
</evidence>
<dbReference type="SUPFAM" id="SSF50978">
    <property type="entry name" value="WD40 repeat-like"/>
    <property type="match status" value="1"/>
</dbReference>
<dbReference type="InterPro" id="IPR036322">
    <property type="entry name" value="WD40_repeat_dom_sf"/>
</dbReference>
<accession>A0AA36M5T5</accession>
<dbReference type="EMBL" id="CATQJL010000223">
    <property type="protein sequence ID" value="CAJ0599148.1"/>
    <property type="molecule type" value="Genomic_DNA"/>
</dbReference>
<comment type="caution">
    <text evidence="7">The sequence shown here is derived from an EMBL/GenBank/DDBJ whole genome shotgun (WGS) entry which is preliminary data.</text>
</comment>
<evidence type="ECO:0000256" key="2">
    <source>
        <dbReference type="ARBA" id="ARBA00022574"/>
    </source>
</evidence>
<evidence type="ECO:0000256" key="3">
    <source>
        <dbReference type="ARBA" id="ARBA00022737"/>
    </source>
</evidence>
<evidence type="ECO:0000256" key="4">
    <source>
        <dbReference type="ARBA" id="ARBA00023242"/>
    </source>
</evidence>
<dbReference type="GO" id="GO:0005730">
    <property type="term" value="C:nucleolus"/>
    <property type="evidence" value="ECO:0007669"/>
    <property type="project" value="UniProtKB-SubCell"/>
</dbReference>
<comment type="subcellular location">
    <subcellularLocation>
        <location evidence="1">Nucleus</location>
        <location evidence="1">Nucleolus</location>
    </subcellularLocation>
</comment>
<dbReference type="Gene3D" id="2.130.10.10">
    <property type="entry name" value="YVTN repeat-like/Quinoprotein amine dehydrogenase"/>
    <property type="match status" value="2"/>
</dbReference>
<feature type="repeat" description="WD" evidence="5">
    <location>
        <begin position="168"/>
        <end position="201"/>
    </location>
</feature>
<dbReference type="GO" id="GO:0045943">
    <property type="term" value="P:positive regulation of transcription by RNA polymerase I"/>
    <property type="evidence" value="ECO:0007669"/>
    <property type="project" value="TreeGrafter"/>
</dbReference>
<dbReference type="PROSITE" id="PS50082">
    <property type="entry name" value="WD_REPEATS_2"/>
    <property type="match status" value="2"/>
</dbReference>
<keyword evidence="2 5" id="KW-0853">WD repeat</keyword>
<keyword evidence="8" id="KW-1185">Reference proteome</keyword>
<gene>
    <name evidence="7" type="ORF">CYNAS_LOCUS11131</name>
</gene>
<evidence type="ECO:0000259" key="6">
    <source>
        <dbReference type="Pfam" id="PF14222"/>
    </source>
</evidence>
<keyword evidence="3" id="KW-0677">Repeat</keyword>
<evidence type="ECO:0000256" key="1">
    <source>
        <dbReference type="ARBA" id="ARBA00004604"/>
    </source>
</evidence>
<dbReference type="SMART" id="SM00320">
    <property type="entry name" value="WD40"/>
    <property type="match status" value="6"/>
</dbReference>
<dbReference type="PANTHER" id="PTHR19924:SF26">
    <property type="entry name" value="U3 SMALL NUCLEOLAR RNA-ASSOCIATED PROTEIN 15 HOMOLOG"/>
    <property type="match status" value="1"/>
</dbReference>
<sequence length="552" mass="61291">MAVSYAPAGRAAVNEFHRRLDDDVIYWRRMQQLSVFQEPSSVTSVAFCPKKPYNVASTSSVRLSLYDIVECEPINMFSRFKQAVHGVRFRHDGELVAIGGEEGKIRVFDVTRTSGTGKTPLRSVRASQSSVRCVEFSSCGKKLYSMASDGIVKQWDIADTSSKPTLEFTAHKDAIRASAISAPNESLLLTGGYDHKVKLWDCQCVNDGPTVEVDANFPVESVVFLNNEHLIATAASPIVRIWDVAAGGRQLMPLQQHHKTVTSLCLAKNDFTLLHSMSMAAPVLSLAISPDDQTMAVGIGQLLAIHRREPESKAMVCAQVADSCTMVRTAAPKVRVQEAGKPRETREISAKSSDQHRLSKIDTLLKGYQHSAAIRKMFHSYYFHTKKEEEKLLNKSLQRGGDPYFDTLCRTLHGISELCLPSVVNALISWHQRMELKINESINPGADNRVLVKKLLAVNYLFCIVPIEILPQQVQYKDPTTLGVNNTNSLVVAETYAEVIGVLSETHFTQIHKQFMAILTDLKKDSLPTVSHNMISLLMAMKFVKVKTSSNV</sequence>
<dbReference type="Pfam" id="PF00400">
    <property type="entry name" value="WD40"/>
    <property type="match status" value="3"/>
</dbReference>
<dbReference type="Proteomes" id="UP001176961">
    <property type="component" value="Unassembled WGS sequence"/>
</dbReference>
<keyword evidence="4" id="KW-0539">Nucleus</keyword>
<dbReference type="InterPro" id="IPR025614">
    <property type="entry name" value="Cell_morpho_N"/>
</dbReference>
<protein>
    <recommendedName>
        <fullName evidence="6">Cell morphogenesis protein N-terminal domain-containing protein</fullName>
    </recommendedName>
</protein>
<evidence type="ECO:0000313" key="8">
    <source>
        <dbReference type="Proteomes" id="UP001176961"/>
    </source>
</evidence>
<dbReference type="GO" id="GO:0006364">
    <property type="term" value="P:rRNA processing"/>
    <property type="evidence" value="ECO:0007669"/>
    <property type="project" value="TreeGrafter"/>
</dbReference>
<dbReference type="Pfam" id="PF14222">
    <property type="entry name" value="MOR2-PAG1_N"/>
    <property type="match status" value="1"/>
</dbReference>
<proteinExistence type="predicted"/>
<feature type="domain" description="Cell morphogenesis protein N-terminal" evidence="6">
    <location>
        <begin position="469"/>
        <end position="550"/>
    </location>
</feature>
<evidence type="ECO:0000313" key="7">
    <source>
        <dbReference type="EMBL" id="CAJ0599148.1"/>
    </source>
</evidence>
<organism evidence="7 8">
    <name type="scientific">Cylicocyclus nassatus</name>
    <name type="common">Nematode worm</name>
    <dbReference type="NCBI Taxonomy" id="53992"/>
    <lineage>
        <taxon>Eukaryota</taxon>
        <taxon>Metazoa</taxon>
        <taxon>Ecdysozoa</taxon>
        <taxon>Nematoda</taxon>
        <taxon>Chromadorea</taxon>
        <taxon>Rhabditida</taxon>
        <taxon>Rhabditina</taxon>
        <taxon>Rhabditomorpha</taxon>
        <taxon>Strongyloidea</taxon>
        <taxon>Strongylidae</taxon>
        <taxon>Cylicocyclus</taxon>
    </lineage>
</organism>
<dbReference type="AlphaFoldDB" id="A0AA36M5T5"/>